<dbReference type="EMBL" id="SMTF01000011">
    <property type="protein sequence ID" value="TDK23004.1"/>
    <property type="molecule type" value="Genomic_DNA"/>
</dbReference>
<comment type="caution">
    <text evidence="1">The sequence shown here is derived from an EMBL/GenBank/DDBJ whole genome shotgun (WGS) entry which is preliminary data.</text>
</comment>
<sequence length="580" mass="64879">MIKSIAIENVRGLRTCTFSLDIIPNKPSLLVAPNGFGKSSLAAAFAALKTKRMELPKEQYHLGDESLDPKLTLTIRQDGGISTLVADGNNNAIAEAFEVHVVTSRLRAKATKRNMGNFTTATASLEISDLVLVQTIPPKAQHAYDVTEMRARFGSAGKSFRNLDKTLGNSALADGLVDLYGLMDKAAGVRVQREIEEITALLRAQAGTGNDIRAWADGDLALRLEAINAIKALADLLALFSEPGQTRIDALLSGLQVVLTYLGDKKAFKDACKYLSYINEKESFEDIIKAFGATWKKVKPVERKGSLVVSFPPALHISNGQRDSLCFAAELRKIERSISTRDVILVIDEVFDYLDDANLVAVQYYITRLIKKVREKQRSMYPLILTHLNPYYFRNFTFSNQKIYFLKKSKPAINKYFRALIARREDPSIKNEVGRHYLHYDPSPVNVKAQFQALGLRESWGDSVAFHAHTEAEWTKYVEESDNYDPFAVCCFVRVRIEKIVHDSIHGQAQKSAFLDTLKTKNKLDFAVENGVDVDDTIYLLGLIYNEGMHVHDNVDDSSPIVSKLENRTIRHMLIESIGA</sequence>
<evidence type="ECO:0000313" key="2">
    <source>
        <dbReference type="Proteomes" id="UP000294796"/>
    </source>
</evidence>
<dbReference type="RefSeq" id="WP_133322623.1">
    <property type="nucleotide sequence ID" value="NZ_SMTF01000011.1"/>
</dbReference>
<keyword evidence="2" id="KW-1185">Reference proteome</keyword>
<name>A0A4R5TT68_9GAMM</name>
<reference evidence="1 2" key="1">
    <citation type="submission" date="2019-03" db="EMBL/GenBank/DDBJ databases">
        <title>Luteimonas zhaokaii sp.nov., isolated from the rectal contents of Plateau pika in Yushu, Qinghai Province, China.</title>
        <authorList>
            <person name="Zhang G."/>
        </authorList>
    </citation>
    <scope>NUCLEOTIDE SEQUENCE [LARGE SCALE GENOMIC DNA]</scope>
    <source>
        <strain evidence="1 2">B9</strain>
    </source>
</reference>
<gene>
    <name evidence="1" type="ORF">E2F46_12695</name>
</gene>
<dbReference type="OrthoDB" id="1068645at2"/>
<organism evidence="1 2">
    <name type="scientific">Luteimonas aestuarii</name>
    <dbReference type="NCBI Taxonomy" id="453837"/>
    <lineage>
        <taxon>Bacteria</taxon>
        <taxon>Pseudomonadati</taxon>
        <taxon>Pseudomonadota</taxon>
        <taxon>Gammaproteobacteria</taxon>
        <taxon>Lysobacterales</taxon>
        <taxon>Lysobacteraceae</taxon>
        <taxon>Luteimonas</taxon>
    </lineage>
</organism>
<dbReference type="AlphaFoldDB" id="A0A4R5TT68"/>
<dbReference type="Proteomes" id="UP000294796">
    <property type="component" value="Unassembled WGS sequence"/>
</dbReference>
<dbReference type="Gene3D" id="3.40.50.300">
    <property type="entry name" value="P-loop containing nucleotide triphosphate hydrolases"/>
    <property type="match status" value="1"/>
</dbReference>
<evidence type="ECO:0000313" key="1">
    <source>
        <dbReference type="EMBL" id="TDK23004.1"/>
    </source>
</evidence>
<accession>A0A4R5TT68</accession>
<dbReference type="SUPFAM" id="SSF52540">
    <property type="entry name" value="P-loop containing nucleoside triphosphate hydrolases"/>
    <property type="match status" value="1"/>
</dbReference>
<dbReference type="InterPro" id="IPR027417">
    <property type="entry name" value="P-loop_NTPase"/>
</dbReference>
<protein>
    <submittedName>
        <fullName evidence="1">Uncharacterized protein</fullName>
    </submittedName>
</protein>
<proteinExistence type="predicted"/>